<dbReference type="GO" id="GO:0016788">
    <property type="term" value="F:hydrolase activity, acting on ester bonds"/>
    <property type="evidence" value="ECO:0007669"/>
    <property type="project" value="UniProtKB-ARBA"/>
</dbReference>
<dbReference type="SMART" id="SM00633">
    <property type="entry name" value="Glyco_10"/>
    <property type="match status" value="1"/>
</dbReference>
<dbReference type="GO" id="GO:0031176">
    <property type="term" value="F:endo-1,4-beta-xylanase activity"/>
    <property type="evidence" value="ECO:0007669"/>
    <property type="project" value="UniProtKB-EC"/>
</dbReference>
<feature type="domain" description="GH10" evidence="7">
    <location>
        <begin position="52"/>
        <end position="398"/>
    </location>
</feature>
<organism evidence="8 9">
    <name type="scientific">Limisphaera ngatamarikiensis</name>
    <dbReference type="NCBI Taxonomy" id="1324935"/>
    <lineage>
        <taxon>Bacteria</taxon>
        <taxon>Pseudomonadati</taxon>
        <taxon>Verrucomicrobiota</taxon>
        <taxon>Verrucomicrobiia</taxon>
        <taxon>Limisphaerales</taxon>
        <taxon>Limisphaeraceae</taxon>
        <taxon>Limisphaera</taxon>
    </lineage>
</organism>
<dbReference type="EC" id="3.2.1.8" evidence="5"/>
<dbReference type="PANTHER" id="PTHR31490">
    <property type="entry name" value="GLYCOSYL HYDROLASE"/>
    <property type="match status" value="1"/>
</dbReference>
<evidence type="ECO:0000256" key="6">
    <source>
        <dbReference type="SAM" id="MobiDB-lite"/>
    </source>
</evidence>
<evidence type="ECO:0000256" key="2">
    <source>
        <dbReference type="ARBA" id="ARBA00023277"/>
    </source>
</evidence>
<dbReference type="InterPro" id="IPR013830">
    <property type="entry name" value="SGNH_hydro"/>
</dbReference>
<dbReference type="Pfam" id="PF13472">
    <property type="entry name" value="Lipase_GDSL_2"/>
    <property type="match status" value="1"/>
</dbReference>
<comment type="similarity">
    <text evidence="5">Belongs to the glycosyl hydrolase 10 (cellulase F) family.</text>
</comment>
<dbReference type="SUPFAM" id="SSF52266">
    <property type="entry name" value="SGNH hydrolase"/>
    <property type="match status" value="1"/>
</dbReference>
<proteinExistence type="inferred from homology"/>
<keyword evidence="4 5" id="KW-0624">Polysaccharide degradation</keyword>
<keyword evidence="1 5" id="KW-0378">Hydrolase</keyword>
<dbReference type="PRINTS" id="PR00134">
    <property type="entry name" value="GLHYDRLASE10"/>
</dbReference>
<dbReference type="PROSITE" id="PS51760">
    <property type="entry name" value="GH10_2"/>
    <property type="match status" value="1"/>
</dbReference>
<dbReference type="InterPro" id="IPR044846">
    <property type="entry name" value="GH10"/>
</dbReference>
<dbReference type="AlphaFoldDB" id="A0A6M1RYE6"/>
<reference evidence="8 9" key="1">
    <citation type="submission" date="2020-02" db="EMBL/GenBank/DDBJ databases">
        <title>Draft genome sequence of Limisphaera ngatamarikiensis NGM72.4T, a thermophilic Verrucomicrobia grouped in subdivision 3.</title>
        <authorList>
            <person name="Carere C.R."/>
            <person name="Steen J."/>
            <person name="Hugenholtz P."/>
            <person name="Stott M.B."/>
        </authorList>
    </citation>
    <scope>NUCLEOTIDE SEQUENCE [LARGE SCALE GENOMIC DNA]</scope>
    <source>
        <strain evidence="8 9">NGM72.4</strain>
    </source>
</reference>
<feature type="region of interest" description="Disordered" evidence="6">
    <location>
        <begin position="623"/>
        <end position="642"/>
    </location>
</feature>
<dbReference type="Pfam" id="PF00331">
    <property type="entry name" value="Glyco_hydro_10"/>
    <property type="match status" value="1"/>
</dbReference>
<evidence type="ECO:0000313" key="8">
    <source>
        <dbReference type="EMBL" id="NGO40374.1"/>
    </source>
</evidence>
<accession>A0A6M1RYE6</accession>
<comment type="caution">
    <text evidence="8">The sequence shown here is derived from an EMBL/GenBank/DDBJ whole genome shotgun (WGS) entry which is preliminary data.</text>
</comment>
<dbReference type="GO" id="GO:0000272">
    <property type="term" value="P:polysaccharide catabolic process"/>
    <property type="evidence" value="ECO:0007669"/>
    <property type="project" value="UniProtKB-KW"/>
</dbReference>
<dbReference type="Gene3D" id="3.20.20.80">
    <property type="entry name" value="Glycosidases"/>
    <property type="match status" value="1"/>
</dbReference>
<evidence type="ECO:0000259" key="7">
    <source>
        <dbReference type="PROSITE" id="PS51760"/>
    </source>
</evidence>
<protein>
    <recommendedName>
        <fullName evidence="5">Beta-xylanase</fullName>
        <ecNumber evidence="5">3.2.1.8</ecNumber>
    </recommendedName>
</protein>
<dbReference type="InterPro" id="IPR017853">
    <property type="entry name" value="GH"/>
</dbReference>
<dbReference type="Gene3D" id="3.40.50.1110">
    <property type="entry name" value="SGNH hydrolase"/>
    <property type="match status" value="1"/>
</dbReference>
<evidence type="ECO:0000256" key="5">
    <source>
        <dbReference type="RuleBase" id="RU361174"/>
    </source>
</evidence>
<evidence type="ECO:0000313" key="9">
    <source>
        <dbReference type="Proteomes" id="UP000477311"/>
    </source>
</evidence>
<dbReference type="SUPFAM" id="SSF51445">
    <property type="entry name" value="(Trans)glycosidases"/>
    <property type="match status" value="1"/>
</dbReference>
<keyword evidence="9" id="KW-1185">Reference proteome</keyword>
<dbReference type="InterPro" id="IPR036514">
    <property type="entry name" value="SGNH_hydro_sf"/>
</dbReference>
<name>A0A6M1RYE6_9BACT</name>
<evidence type="ECO:0000256" key="3">
    <source>
        <dbReference type="ARBA" id="ARBA00023295"/>
    </source>
</evidence>
<evidence type="ECO:0000256" key="1">
    <source>
        <dbReference type="ARBA" id="ARBA00022801"/>
    </source>
</evidence>
<keyword evidence="2 5" id="KW-0119">Carbohydrate metabolism</keyword>
<evidence type="ECO:0000256" key="4">
    <source>
        <dbReference type="ARBA" id="ARBA00023326"/>
    </source>
</evidence>
<sequence>MPAVLEGLLHGAIAWRQHDGGHTDEPNLELFIQWAENQWRQAAARTDASDRQPDLRSLKAVVADRYKIGVGVDLDVLQNPEDVALIRRHFQILTPENCMKPQALHPAENVWRFEQADAFANFARSHGLELVGHCLVWAKDDRTDRWMMEEPDGRPVTRETLLRRIEAHVRTVVERYADVVTMWDVVNEAVADGGDDILRDSIYSRTAGVDFIVTAFRAARAADPDALLIYNDYNCHMPHKRRKLLALLRELKERGAPVDAYGMQGHLELGDNSLPQLRETFEELRKLGLKVVVSELDLDVVTRSRWWAEGGRYRAELARWDPYRHGLPPEIEQNALKQWIETFSLFEQYRDMIARISFWNLHDGQSWLNYFPWPRTNYPLLWDRQRRPKPAFDAVYRLLLGPPPPHEAVPRTDPVSQQAHQQLVAKTRQGRIDVYFAGDSIVRRWGATDHPHLLEHWRRCFHGWHAANFGWGGDTTHNILWRIRNGEFEGLSPKIIVLQAGANNLPWQGPANETHIRDVVDGIRALVGEFHQRAPAAVIVLTAMFPRSQNPDLQPAIEEINRRLALLADGKRVRWVNINPELVDAFGRLRPEMSRDGLHLELPAYEIWARALRPIFEEVLGPPASKDLAPPPTANPAAAGSS</sequence>
<dbReference type="InterPro" id="IPR001000">
    <property type="entry name" value="GH10_dom"/>
</dbReference>
<comment type="catalytic activity">
    <reaction evidence="5">
        <text>Endohydrolysis of (1-&gt;4)-beta-D-xylosidic linkages in xylans.</text>
        <dbReference type="EC" id="3.2.1.8"/>
    </reaction>
</comment>
<keyword evidence="3 5" id="KW-0326">Glycosidase</keyword>
<dbReference type="EMBL" id="JAAKYA010000087">
    <property type="protein sequence ID" value="NGO40374.1"/>
    <property type="molecule type" value="Genomic_DNA"/>
</dbReference>
<gene>
    <name evidence="8" type="ORF">G4L39_13350</name>
</gene>
<dbReference type="PANTHER" id="PTHR31490:SF90">
    <property type="entry name" value="ENDO-1,4-BETA-XYLANASE A"/>
    <property type="match status" value="1"/>
</dbReference>
<dbReference type="Proteomes" id="UP000477311">
    <property type="component" value="Unassembled WGS sequence"/>
</dbReference>